<protein>
    <recommendedName>
        <fullName evidence="5">SHSP domain-containing protein</fullName>
    </recommendedName>
</protein>
<feature type="compositionally biased region" description="Basic and acidic residues" evidence="4">
    <location>
        <begin position="93"/>
        <end position="103"/>
    </location>
</feature>
<dbReference type="SUPFAM" id="SSF49764">
    <property type="entry name" value="HSP20-like chaperones"/>
    <property type="match status" value="1"/>
</dbReference>
<feature type="compositionally biased region" description="Polar residues" evidence="4">
    <location>
        <begin position="34"/>
        <end position="51"/>
    </location>
</feature>
<dbReference type="InterPro" id="IPR031107">
    <property type="entry name" value="Small_HSP"/>
</dbReference>
<evidence type="ECO:0000256" key="2">
    <source>
        <dbReference type="PROSITE-ProRule" id="PRU00285"/>
    </source>
</evidence>
<dbReference type="InterPro" id="IPR008978">
    <property type="entry name" value="HSP20-like_chaperone"/>
</dbReference>
<dbReference type="Proteomes" id="UP001274830">
    <property type="component" value="Unassembled WGS sequence"/>
</dbReference>
<comment type="caution">
    <text evidence="6">The sequence shown here is derived from an EMBL/GenBank/DDBJ whole genome shotgun (WGS) entry which is preliminary data.</text>
</comment>
<keyword evidence="7" id="KW-1185">Reference proteome</keyword>
<feature type="compositionally biased region" description="Pro residues" evidence="4">
    <location>
        <begin position="81"/>
        <end position="92"/>
    </location>
</feature>
<evidence type="ECO:0000256" key="4">
    <source>
        <dbReference type="SAM" id="MobiDB-lite"/>
    </source>
</evidence>
<evidence type="ECO:0000313" key="7">
    <source>
        <dbReference type="Proteomes" id="UP001274830"/>
    </source>
</evidence>
<dbReference type="InterPro" id="IPR002068">
    <property type="entry name" value="A-crystallin/Hsp20_dom"/>
</dbReference>
<dbReference type="EMBL" id="JAUTXT010000003">
    <property type="protein sequence ID" value="KAK3678774.1"/>
    <property type="molecule type" value="Genomic_DNA"/>
</dbReference>
<sequence length="309" mass="33409">MPLPGVRYYNQTAPFWDWVAQLEEQGAQHPSFGGRNQQGEDSTSDNGQQRPNPWAEGWGAFPFGPFPHRGRRHGSPGRHCGPPPPPPHGPPPDNEKGSEHDNPDEGPSEPRGPPPPFFDGPPPHHGPGPHRHHSPPGGRGRGGRRGRAGFGGPWGRHGQHHFGPGGFGGLAEMFQSHIFGDGEKGGATDKSEDFKPDVDVFDTAEAFIVHVSLPGAKKEDVGVNWDSEKSELNIAGVVYRPGDEELLKTLALDERKAGAFERKVRLGSRANPAQVDMDGISAKLEDGVLRVDVPKLDAGYVEVKKVDIE</sequence>
<reference evidence="6" key="1">
    <citation type="submission" date="2023-07" db="EMBL/GenBank/DDBJ databases">
        <title>Black Yeasts Isolated from many extreme environments.</title>
        <authorList>
            <person name="Coleine C."/>
            <person name="Stajich J.E."/>
            <person name="Selbmann L."/>
        </authorList>
    </citation>
    <scope>NUCLEOTIDE SEQUENCE</scope>
    <source>
        <strain evidence="6">CCFEE 5485</strain>
    </source>
</reference>
<name>A0AAE0WVU8_9PEZI</name>
<feature type="region of interest" description="Disordered" evidence="4">
    <location>
        <begin position="21"/>
        <end position="169"/>
    </location>
</feature>
<dbReference type="PROSITE" id="PS01031">
    <property type="entry name" value="SHSP"/>
    <property type="match status" value="1"/>
</dbReference>
<dbReference type="CDD" id="cd06464">
    <property type="entry name" value="ACD_sHsps-like"/>
    <property type="match status" value="1"/>
</dbReference>
<comment type="similarity">
    <text evidence="2 3">Belongs to the small heat shock protein (HSP20) family.</text>
</comment>
<dbReference type="Gene3D" id="2.60.40.790">
    <property type="match status" value="1"/>
</dbReference>
<proteinExistence type="inferred from homology"/>
<evidence type="ECO:0000313" key="6">
    <source>
        <dbReference type="EMBL" id="KAK3678774.1"/>
    </source>
</evidence>
<accession>A0AAE0WVU8</accession>
<feature type="domain" description="SHSP" evidence="5">
    <location>
        <begin position="189"/>
        <end position="309"/>
    </location>
</feature>
<dbReference type="PANTHER" id="PTHR11527">
    <property type="entry name" value="HEAT-SHOCK PROTEIN 20 FAMILY MEMBER"/>
    <property type="match status" value="1"/>
</dbReference>
<feature type="compositionally biased region" description="Pro residues" evidence="4">
    <location>
        <begin position="110"/>
        <end position="126"/>
    </location>
</feature>
<evidence type="ECO:0000259" key="5">
    <source>
        <dbReference type="PROSITE" id="PS01031"/>
    </source>
</evidence>
<dbReference type="AlphaFoldDB" id="A0AAE0WVU8"/>
<keyword evidence="1" id="KW-0346">Stress response</keyword>
<gene>
    <name evidence="6" type="ORF">LTR78_001227</name>
</gene>
<evidence type="ECO:0000256" key="3">
    <source>
        <dbReference type="RuleBase" id="RU003616"/>
    </source>
</evidence>
<dbReference type="Pfam" id="PF00011">
    <property type="entry name" value="HSP20"/>
    <property type="match status" value="1"/>
</dbReference>
<evidence type="ECO:0000256" key="1">
    <source>
        <dbReference type="ARBA" id="ARBA00023016"/>
    </source>
</evidence>
<organism evidence="6 7">
    <name type="scientific">Recurvomyces mirabilis</name>
    <dbReference type="NCBI Taxonomy" id="574656"/>
    <lineage>
        <taxon>Eukaryota</taxon>
        <taxon>Fungi</taxon>
        <taxon>Dikarya</taxon>
        <taxon>Ascomycota</taxon>
        <taxon>Pezizomycotina</taxon>
        <taxon>Dothideomycetes</taxon>
        <taxon>Dothideomycetidae</taxon>
        <taxon>Mycosphaerellales</taxon>
        <taxon>Teratosphaeriaceae</taxon>
        <taxon>Recurvomyces</taxon>
    </lineage>
</organism>